<dbReference type="AlphaFoldDB" id="A0A2P2NZF0"/>
<organism evidence="1">
    <name type="scientific">Rhizophora mucronata</name>
    <name type="common">Asiatic mangrove</name>
    <dbReference type="NCBI Taxonomy" id="61149"/>
    <lineage>
        <taxon>Eukaryota</taxon>
        <taxon>Viridiplantae</taxon>
        <taxon>Streptophyta</taxon>
        <taxon>Embryophyta</taxon>
        <taxon>Tracheophyta</taxon>
        <taxon>Spermatophyta</taxon>
        <taxon>Magnoliopsida</taxon>
        <taxon>eudicotyledons</taxon>
        <taxon>Gunneridae</taxon>
        <taxon>Pentapetalae</taxon>
        <taxon>rosids</taxon>
        <taxon>fabids</taxon>
        <taxon>Malpighiales</taxon>
        <taxon>Rhizophoraceae</taxon>
        <taxon>Rhizophora</taxon>
    </lineage>
</organism>
<evidence type="ECO:0000313" key="1">
    <source>
        <dbReference type="EMBL" id="MBX47843.1"/>
    </source>
</evidence>
<sequence length="72" mass="8254">MSPGLLSFAVLQEFVSKMLPPYLVAKPSHKDQSYMHSDQSRVICFVLSCNRKFSHQILQNLSDDKLIKVQET</sequence>
<protein>
    <submittedName>
        <fullName evidence="1">Uncharacterized protein</fullName>
    </submittedName>
</protein>
<name>A0A2P2NZF0_RHIMU</name>
<proteinExistence type="predicted"/>
<accession>A0A2P2NZF0</accession>
<dbReference type="EMBL" id="GGEC01067359">
    <property type="protein sequence ID" value="MBX47843.1"/>
    <property type="molecule type" value="Transcribed_RNA"/>
</dbReference>
<reference evidence="1" key="1">
    <citation type="submission" date="2018-02" db="EMBL/GenBank/DDBJ databases">
        <title>Rhizophora mucronata_Transcriptome.</title>
        <authorList>
            <person name="Meera S.P."/>
            <person name="Sreeshan A."/>
            <person name="Augustine A."/>
        </authorList>
    </citation>
    <scope>NUCLEOTIDE SEQUENCE</scope>
    <source>
        <tissue evidence="1">Leaf</tissue>
    </source>
</reference>